<proteinExistence type="inferred from homology"/>
<dbReference type="InterPro" id="IPR018305">
    <property type="entry name" value="Ribosomal_m50"/>
</dbReference>
<dbReference type="Proteomes" id="UP000717696">
    <property type="component" value="Unassembled WGS sequence"/>
</dbReference>
<name>A0A9P9FC06_9HYPO</name>
<keyword evidence="3" id="KW-0689">Ribosomal protein</keyword>
<evidence type="ECO:0000313" key="8">
    <source>
        <dbReference type="EMBL" id="KAH7157760.1"/>
    </source>
</evidence>
<evidence type="ECO:0000256" key="7">
    <source>
        <dbReference type="SAM" id="MobiDB-lite"/>
    </source>
</evidence>
<reference evidence="8" key="1">
    <citation type="journal article" date="2021" name="Nat. Commun.">
        <title>Genetic determinants of endophytism in the Arabidopsis root mycobiome.</title>
        <authorList>
            <person name="Mesny F."/>
            <person name="Miyauchi S."/>
            <person name="Thiergart T."/>
            <person name="Pickel B."/>
            <person name="Atanasova L."/>
            <person name="Karlsson M."/>
            <person name="Huettel B."/>
            <person name="Barry K.W."/>
            <person name="Haridas S."/>
            <person name="Chen C."/>
            <person name="Bauer D."/>
            <person name="Andreopoulos W."/>
            <person name="Pangilinan J."/>
            <person name="LaButti K."/>
            <person name="Riley R."/>
            <person name="Lipzen A."/>
            <person name="Clum A."/>
            <person name="Drula E."/>
            <person name="Henrissat B."/>
            <person name="Kohler A."/>
            <person name="Grigoriev I.V."/>
            <person name="Martin F.M."/>
            <person name="Hacquard S."/>
        </authorList>
    </citation>
    <scope>NUCLEOTIDE SEQUENCE</scope>
    <source>
        <strain evidence="8">MPI-CAGE-AT-0021</strain>
    </source>
</reference>
<evidence type="ECO:0000256" key="4">
    <source>
        <dbReference type="ARBA" id="ARBA00023128"/>
    </source>
</evidence>
<protein>
    <recommendedName>
        <fullName evidence="6">Large ribosomal subunit protein mL50</fullName>
    </recommendedName>
</protein>
<keyword evidence="5" id="KW-0687">Ribonucleoprotein</keyword>
<sequence length="400" mass="43588">MPRIPRVRGLSSLQTAVTPSSACNRLPLAARATVAASASAQFSTSACAHGKNTDWIRGKLWKGEAPGPEDPYTQRMETEEASNLPEEARGLQARADTYAVPEAVERSRLVLPPRRTEAVAEKELPALDPSYVPATDLADLDEIKPVSTWWQQPGHWGPESEFRGFAAPKVEDRAVVELYMRRAVVESLALREAGLLDEWAAKNWPAGERAELDQTLAVEVVIEDGKATLKGDTAAIAGRLTSKVEESEPTSEPAAKLDAKLFAKEAQEIVKALDASWKDVPLTDHHLKFAIRKRIYQLTGRLIPDSKLGAARTAQHLLTLTVNPPKRSGKKLAELLAAQGDLPSLPNVTVHRKKVGAIDKEVAVGRWKVITEELTKRGLPVTGTGGLGKNKERDWLSGKV</sequence>
<dbReference type="AlphaFoldDB" id="A0A9P9FC06"/>
<gene>
    <name evidence="8" type="ORF">B0J13DRAFT_593045</name>
</gene>
<evidence type="ECO:0000256" key="1">
    <source>
        <dbReference type="ARBA" id="ARBA00004173"/>
    </source>
</evidence>
<dbReference type="Pfam" id="PF10501">
    <property type="entry name" value="Ribosomal_L50"/>
    <property type="match status" value="1"/>
</dbReference>
<dbReference type="GO" id="GO:1990904">
    <property type="term" value="C:ribonucleoprotein complex"/>
    <property type="evidence" value="ECO:0007669"/>
    <property type="project" value="UniProtKB-KW"/>
</dbReference>
<dbReference type="OrthoDB" id="6220758at2759"/>
<accession>A0A9P9FC06</accession>
<dbReference type="GO" id="GO:0005739">
    <property type="term" value="C:mitochondrion"/>
    <property type="evidence" value="ECO:0007669"/>
    <property type="project" value="UniProtKB-SubCell"/>
</dbReference>
<evidence type="ECO:0000313" key="9">
    <source>
        <dbReference type="Proteomes" id="UP000717696"/>
    </source>
</evidence>
<evidence type="ECO:0000256" key="3">
    <source>
        <dbReference type="ARBA" id="ARBA00022980"/>
    </source>
</evidence>
<comment type="subcellular location">
    <subcellularLocation>
        <location evidence="1">Mitochondrion</location>
    </subcellularLocation>
</comment>
<evidence type="ECO:0000256" key="5">
    <source>
        <dbReference type="ARBA" id="ARBA00023274"/>
    </source>
</evidence>
<keyword evidence="9" id="KW-1185">Reference proteome</keyword>
<keyword evidence="4" id="KW-0496">Mitochondrion</keyword>
<evidence type="ECO:0000256" key="2">
    <source>
        <dbReference type="ARBA" id="ARBA00008860"/>
    </source>
</evidence>
<feature type="region of interest" description="Disordered" evidence="7">
    <location>
        <begin position="61"/>
        <end position="87"/>
    </location>
</feature>
<organism evidence="8 9">
    <name type="scientific">Dactylonectria estremocensis</name>
    <dbReference type="NCBI Taxonomy" id="1079267"/>
    <lineage>
        <taxon>Eukaryota</taxon>
        <taxon>Fungi</taxon>
        <taxon>Dikarya</taxon>
        <taxon>Ascomycota</taxon>
        <taxon>Pezizomycotina</taxon>
        <taxon>Sordariomycetes</taxon>
        <taxon>Hypocreomycetidae</taxon>
        <taxon>Hypocreales</taxon>
        <taxon>Nectriaceae</taxon>
        <taxon>Dactylonectria</taxon>
    </lineage>
</organism>
<comment type="similarity">
    <text evidence="2">Belongs to the mitochondrion-specific ribosomal protein mL50 family.</text>
</comment>
<evidence type="ECO:0000256" key="6">
    <source>
        <dbReference type="ARBA" id="ARBA00035183"/>
    </source>
</evidence>
<dbReference type="EMBL" id="JAGMUU010000003">
    <property type="protein sequence ID" value="KAH7157760.1"/>
    <property type="molecule type" value="Genomic_DNA"/>
</dbReference>
<comment type="caution">
    <text evidence="8">The sequence shown here is derived from an EMBL/GenBank/DDBJ whole genome shotgun (WGS) entry which is preliminary data.</text>
</comment>
<dbReference type="GO" id="GO:0005840">
    <property type="term" value="C:ribosome"/>
    <property type="evidence" value="ECO:0007669"/>
    <property type="project" value="UniProtKB-KW"/>
</dbReference>